<evidence type="ECO:0000313" key="1">
    <source>
        <dbReference type="EMBL" id="PIT69913.1"/>
    </source>
</evidence>
<organism evidence="1 2">
    <name type="scientific">Bartonella tribocorum</name>
    <dbReference type="NCBI Taxonomy" id="85701"/>
    <lineage>
        <taxon>Bacteria</taxon>
        <taxon>Pseudomonadati</taxon>
        <taxon>Pseudomonadota</taxon>
        <taxon>Alphaproteobacteria</taxon>
        <taxon>Hyphomicrobiales</taxon>
        <taxon>Bartonellaceae</taxon>
        <taxon>Bartonella</taxon>
    </lineage>
</organism>
<protein>
    <submittedName>
        <fullName evidence="1">Uncharacterized protein</fullName>
    </submittedName>
</protein>
<dbReference type="Proteomes" id="UP000230791">
    <property type="component" value="Unassembled WGS sequence"/>
</dbReference>
<name>A0A2M6UUQ4_9HYPH</name>
<evidence type="ECO:0000313" key="2">
    <source>
        <dbReference type="Proteomes" id="UP000230791"/>
    </source>
</evidence>
<reference evidence="1 2" key="1">
    <citation type="submission" date="2017-06" db="EMBL/GenBank/DDBJ databases">
        <title>Draft genome of Bartonella tribocorum C635.</title>
        <authorList>
            <person name="Hadjadj L."/>
            <person name="Jiyipong T."/>
            <person name="Diene S.M."/>
            <person name="Morand S."/>
            <person name="Rolain J.-M."/>
        </authorList>
    </citation>
    <scope>NUCLEOTIDE SEQUENCE [LARGE SCALE GENOMIC DNA]</scope>
    <source>
        <strain evidence="1 2">C635</strain>
    </source>
</reference>
<proteinExistence type="predicted"/>
<dbReference type="AlphaFoldDB" id="A0A2M6UUQ4"/>
<sequence length="69" mass="8569">MMRRIYAIVCFLAWRGMWRKEKEWRMDREEEKILRMEGKAERRRGYVDSRSGRMERMSTDSFGWCVQEA</sequence>
<comment type="caution">
    <text evidence="1">The sequence shown here is derived from an EMBL/GenBank/DDBJ whole genome shotgun (WGS) entry which is preliminary data.</text>
</comment>
<dbReference type="EMBL" id="NJPP01000015">
    <property type="protein sequence ID" value="PIT69913.1"/>
    <property type="molecule type" value="Genomic_DNA"/>
</dbReference>
<accession>A0A2M6UUQ4</accession>
<gene>
    <name evidence="1" type="ORF">CEV08_05175</name>
</gene>